<dbReference type="KEGG" id="mno:Mnod_2517"/>
<dbReference type="OrthoDB" id="8023937at2"/>
<keyword evidence="2" id="KW-1185">Reference proteome</keyword>
<dbReference type="Proteomes" id="UP000008207">
    <property type="component" value="Chromosome"/>
</dbReference>
<dbReference type="EMBL" id="CP001349">
    <property type="protein sequence ID" value="ACL57487.1"/>
    <property type="molecule type" value="Genomic_DNA"/>
</dbReference>
<evidence type="ECO:0000313" key="2">
    <source>
        <dbReference type="Proteomes" id="UP000008207"/>
    </source>
</evidence>
<dbReference type="RefSeq" id="WP_015929167.1">
    <property type="nucleotide sequence ID" value="NC_011894.1"/>
</dbReference>
<name>B8ICS6_METNO</name>
<proteinExistence type="predicted"/>
<gene>
    <name evidence="1" type="ordered locus">Mnod_2517</name>
</gene>
<accession>B8ICS6</accession>
<evidence type="ECO:0000313" key="1">
    <source>
        <dbReference type="EMBL" id="ACL57487.1"/>
    </source>
</evidence>
<organism evidence="1 2">
    <name type="scientific">Methylobacterium nodulans (strain LMG 21967 / CNCM I-2342 / ORS 2060)</name>
    <dbReference type="NCBI Taxonomy" id="460265"/>
    <lineage>
        <taxon>Bacteria</taxon>
        <taxon>Pseudomonadati</taxon>
        <taxon>Pseudomonadota</taxon>
        <taxon>Alphaproteobacteria</taxon>
        <taxon>Hyphomicrobiales</taxon>
        <taxon>Methylobacteriaceae</taxon>
        <taxon>Methylobacterium</taxon>
    </lineage>
</organism>
<dbReference type="AlphaFoldDB" id="B8ICS6"/>
<sequence length="77" mass="8849">MAEYWRDIATAPHDPTRRILVRGGTWVRGNQEVIRQAFPGLVTWDGEWVVCDNLGPRSTIRDPVEWAPLPEDARHVD</sequence>
<dbReference type="HOGENOM" id="CLU_2650311_0_0_5"/>
<dbReference type="STRING" id="460265.Mnod_2517"/>
<reference evidence="1 2" key="1">
    <citation type="submission" date="2009-01" db="EMBL/GenBank/DDBJ databases">
        <title>Complete sequence of chromosome of Methylobacterium nodulans ORS 2060.</title>
        <authorList>
            <consortium name="US DOE Joint Genome Institute"/>
            <person name="Lucas S."/>
            <person name="Copeland A."/>
            <person name="Lapidus A."/>
            <person name="Glavina del Rio T."/>
            <person name="Dalin E."/>
            <person name="Tice H."/>
            <person name="Bruce D."/>
            <person name="Goodwin L."/>
            <person name="Pitluck S."/>
            <person name="Sims D."/>
            <person name="Brettin T."/>
            <person name="Detter J.C."/>
            <person name="Han C."/>
            <person name="Larimer F."/>
            <person name="Land M."/>
            <person name="Hauser L."/>
            <person name="Kyrpides N."/>
            <person name="Ivanova N."/>
            <person name="Marx C.J."/>
            <person name="Richardson P."/>
        </authorList>
    </citation>
    <scope>NUCLEOTIDE SEQUENCE [LARGE SCALE GENOMIC DNA]</scope>
    <source>
        <strain evidence="2">LMG 21967 / CNCM I-2342 / ORS 2060</strain>
    </source>
</reference>
<protein>
    <submittedName>
        <fullName evidence="1">Uncharacterized protein</fullName>
    </submittedName>
</protein>